<evidence type="ECO:0000313" key="2">
    <source>
        <dbReference type="Proteomes" id="UP001371456"/>
    </source>
</evidence>
<sequence>MGMSFGLQGEMDLGFEFNKMDLFIFKAQINHPAQMNMDLIQNLYEFDPIQFMCLQMPLTTRLVDV</sequence>
<accession>A0AAN8T134</accession>
<organism evidence="1 2">
    <name type="scientific">Solanum bulbocastanum</name>
    <name type="common">Wild potato</name>
    <dbReference type="NCBI Taxonomy" id="147425"/>
    <lineage>
        <taxon>Eukaryota</taxon>
        <taxon>Viridiplantae</taxon>
        <taxon>Streptophyta</taxon>
        <taxon>Embryophyta</taxon>
        <taxon>Tracheophyta</taxon>
        <taxon>Spermatophyta</taxon>
        <taxon>Magnoliopsida</taxon>
        <taxon>eudicotyledons</taxon>
        <taxon>Gunneridae</taxon>
        <taxon>Pentapetalae</taxon>
        <taxon>asterids</taxon>
        <taxon>lamiids</taxon>
        <taxon>Solanales</taxon>
        <taxon>Solanaceae</taxon>
        <taxon>Solanoideae</taxon>
        <taxon>Solaneae</taxon>
        <taxon>Solanum</taxon>
    </lineage>
</organism>
<gene>
    <name evidence="1" type="ORF">RDI58_026854</name>
</gene>
<dbReference type="EMBL" id="JBANQN010000011">
    <property type="protein sequence ID" value="KAK6775853.1"/>
    <property type="molecule type" value="Genomic_DNA"/>
</dbReference>
<name>A0AAN8T134_SOLBU</name>
<proteinExistence type="predicted"/>
<keyword evidence="2" id="KW-1185">Reference proteome</keyword>
<dbReference type="Proteomes" id="UP001371456">
    <property type="component" value="Unassembled WGS sequence"/>
</dbReference>
<comment type="caution">
    <text evidence="1">The sequence shown here is derived from an EMBL/GenBank/DDBJ whole genome shotgun (WGS) entry which is preliminary data.</text>
</comment>
<evidence type="ECO:0000313" key="1">
    <source>
        <dbReference type="EMBL" id="KAK6775853.1"/>
    </source>
</evidence>
<reference evidence="1 2" key="1">
    <citation type="submission" date="2024-02" db="EMBL/GenBank/DDBJ databases">
        <title>de novo genome assembly of Solanum bulbocastanum strain 11H21.</title>
        <authorList>
            <person name="Hosaka A.J."/>
        </authorList>
    </citation>
    <scope>NUCLEOTIDE SEQUENCE [LARGE SCALE GENOMIC DNA]</scope>
    <source>
        <tissue evidence="1">Young leaves</tissue>
    </source>
</reference>
<dbReference type="AlphaFoldDB" id="A0AAN8T134"/>
<protein>
    <submittedName>
        <fullName evidence="1">Uncharacterized protein</fullName>
    </submittedName>
</protein>